<organism evidence="12 13">
    <name type="scientific">Danionella cerebrum</name>
    <dbReference type="NCBI Taxonomy" id="2873325"/>
    <lineage>
        <taxon>Eukaryota</taxon>
        <taxon>Metazoa</taxon>
        <taxon>Chordata</taxon>
        <taxon>Craniata</taxon>
        <taxon>Vertebrata</taxon>
        <taxon>Euteleostomi</taxon>
        <taxon>Actinopterygii</taxon>
        <taxon>Neopterygii</taxon>
        <taxon>Teleostei</taxon>
        <taxon>Ostariophysi</taxon>
        <taxon>Cypriniformes</taxon>
        <taxon>Danionidae</taxon>
        <taxon>Danioninae</taxon>
        <taxon>Danionella</taxon>
    </lineage>
</organism>
<feature type="compositionally biased region" description="Polar residues" evidence="9">
    <location>
        <begin position="102"/>
        <end position="112"/>
    </location>
</feature>
<dbReference type="Gene3D" id="2.60.40.10">
    <property type="entry name" value="Immunoglobulins"/>
    <property type="match status" value="1"/>
</dbReference>
<name>A0A553QYD2_9TELE</name>
<feature type="compositionally biased region" description="Basic and acidic residues" evidence="9">
    <location>
        <begin position="63"/>
        <end position="101"/>
    </location>
</feature>
<keyword evidence="10" id="KW-0472">Membrane</keyword>
<feature type="region of interest" description="Disordered" evidence="9">
    <location>
        <begin position="54"/>
        <end position="122"/>
    </location>
</feature>
<feature type="domain" description="CBM20" evidence="11">
    <location>
        <begin position="387"/>
        <end position="488"/>
    </location>
</feature>
<dbReference type="GO" id="GO:2001070">
    <property type="term" value="F:starch binding"/>
    <property type="evidence" value="ECO:0007669"/>
    <property type="project" value="InterPro"/>
</dbReference>
<comment type="function">
    <text evidence="3">Acts as a cargo receptor for glycogen. Delivers its cargo to an autophagic pathway called glycophagy, resulting in the transport of glycogen to lysosomes.</text>
</comment>
<dbReference type="PROSITE" id="PS51166">
    <property type="entry name" value="CBM20"/>
    <property type="match status" value="1"/>
</dbReference>
<feature type="transmembrane region" description="Helical" evidence="10">
    <location>
        <begin position="21"/>
        <end position="50"/>
    </location>
</feature>
<evidence type="ECO:0000256" key="4">
    <source>
        <dbReference type="ARBA" id="ARBA00060405"/>
    </source>
</evidence>
<evidence type="ECO:0000256" key="9">
    <source>
        <dbReference type="SAM" id="MobiDB-lite"/>
    </source>
</evidence>
<comment type="subunit">
    <text evidence="5">Interacts with the ATG8 family proteins GABARAP and GABARAPL1. Interacts with several glycogen-associated proteins, such as GYS2 (liver glycogen synthase), GDE (glycogen debranching enzyme), GBE1 (glycogen branching enzyme 1) and EPM2A (Laforin).</text>
</comment>
<evidence type="ECO:0000256" key="7">
    <source>
        <dbReference type="ARBA" id="ARBA00075794"/>
    </source>
</evidence>
<evidence type="ECO:0000256" key="10">
    <source>
        <dbReference type="SAM" id="Phobius"/>
    </source>
</evidence>
<feature type="region of interest" description="Disordered" evidence="9">
    <location>
        <begin position="185"/>
        <end position="225"/>
    </location>
</feature>
<dbReference type="AlphaFoldDB" id="A0A553QYD2"/>
<dbReference type="GO" id="GO:0030315">
    <property type="term" value="C:T-tubule"/>
    <property type="evidence" value="ECO:0007669"/>
    <property type="project" value="UniProtKB-SubCell"/>
</dbReference>
<evidence type="ECO:0000313" key="12">
    <source>
        <dbReference type="EMBL" id="TRY94973.1"/>
    </source>
</evidence>
<dbReference type="GO" id="GO:0061723">
    <property type="term" value="P:glycophagy"/>
    <property type="evidence" value="ECO:0007669"/>
    <property type="project" value="UniProtKB-ARBA"/>
</dbReference>
<evidence type="ECO:0000256" key="8">
    <source>
        <dbReference type="ARBA" id="ARBA00076001"/>
    </source>
</evidence>
<dbReference type="Proteomes" id="UP000316079">
    <property type="component" value="Unassembled WGS sequence"/>
</dbReference>
<proteinExistence type="predicted"/>
<sequence>MKKSKPVSLDPWRDVRALLNPVNVTGGSCALLAVCIVALLSACATAFFIYRSFGGQGENNGDDTTKETEDSTARRRKREREDLPTEATDRSPDGKQKKHCGDSSSDPSTNKTPPFPPDVPESALNESALKELEEIAQEILKESGDQTESDVDHSMETDPDEITECDDQLQLEEFELLTVPSTSLDCEEVKGDKSETGDEPSETESAQELIHQSSSNPSDPKAHFVEGKMADSGKKFEDHDCLFPPINNFDCCCEKKLEQKKCFHSAGSTRDTSNLSSAETIPNQSNPFDCQNYLGFQIDNTFIGGCATQLRLSQGKKLNEDGKPSEMKHEDEINIMEAIMDHNEWLNVGAPEVKPWLPANEKPEAESKTGSLKEDEELANKRVATVSPLAQMVSVSFRIHYITHTPRQLVAVTGSVPDLGQWEGFVPLQKAKDGFWVKSVALPVESQVEWKFVLVEDGRISRWEECANRSLFLTSQDEEVLLDERWGSC</sequence>
<dbReference type="FunFam" id="2.60.40.10:FF:000552">
    <property type="entry name" value="Related to glucoamylase"/>
    <property type="match status" value="1"/>
</dbReference>
<feature type="compositionally biased region" description="Polar residues" evidence="9">
    <location>
        <begin position="203"/>
        <end position="218"/>
    </location>
</feature>
<evidence type="ECO:0000256" key="5">
    <source>
        <dbReference type="ARBA" id="ARBA00062412"/>
    </source>
</evidence>
<keyword evidence="10" id="KW-0812">Transmembrane</keyword>
<dbReference type="GO" id="GO:0034045">
    <property type="term" value="C:phagophore assembly site membrane"/>
    <property type="evidence" value="ECO:0007669"/>
    <property type="project" value="UniProtKB-SubCell"/>
</dbReference>
<evidence type="ECO:0000256" key="2">
    <source>
        <dbReference type="ARBA" id="ARBA00024012"/>
    </source>
</evidence>
<dbReference type="OrthoDB" id="6123450at2759"/>
<keyword evidence="13" id="KW-1185">Reference proteome</keyword>
<dbReference type="SUPFAM" id="SSF49452">
    <property type="entry name" value="Starch-binding domain-like"/>
    <property type="match status" value="1"/>
</dbReference>
<evidence type="ECO:0000256" key="1">
    <source>
        <dbReference type="ARBA" id="ARBA00004643"/>
    </source>
</evidence>
<dbReference type="InterPro" id="IPR013784">
    <property type="entry name" value="Carb-bd-like_fold"/>
</dbReference>
<feature type="compositionally biased region" description="Basic and acidic residues" evidence="9">
    <location>
        <begin position="361"/>
        <end position="373"/>
    </location>
</feature>
<dbReference type="PANTHER" id="PTHR15048:SF0">
    <property type="entry name" value="STARCH-BINDING DOMAIN-CONTAINING PROTEIN 1"/>
    <property type="match status" value="1"/>
</dbReference>
<comment type="caution">
    <text evidence="12">The sequence shown here is derived from an EMBL/GenBank/DDBJ whole genome shotgun (WGS) entry which is preliminary data.</text>
</comment>
<evidence type="ECO:0000313" key="13">
    <source>
        <dbReference type="Proteomes" id="UP000316079"/>
    </source>
</evidence>
<dbReference type="Pfam" id="PF00686">
    <property type="entry name" value="CBM_20"/>
    <property type="match status" value="1"/>
</dbReference>
<dbReference type="PANTHER" id="PTHR15048">
    <property type="entry name" value="STARCH-BINDING DOMAIN-CONTAINING PROTEIN 1"/>
    <property type="match status" value="1"/>
</dbReference>
<evidence type="ECO:0000259" key="11">
    <source>
        <dbReference type="PROSITE" id="PS51166"/>
    </source>
</evidence>
<dbReference type="InterPro" id="IPR013783">
    <property type="entry name" value="Ig-like_fold"/>
</dbReference>
<dbReference type="STRING" id="623744.A0A553QYD2"/>
<keyword evidence="10" id="KW-1133">Transmembrane helix</keyword>
<gene>
    <name evidence="12" type="ORF">DNTS_004650</name>
</gene>
<dbReference type="PROSITE" id="PS51257">
    <property type="entry name" value="PROKAR_LIPOPROTEIN"/>
    <property type="match status" value="1"/>
</dbReference>
<evidence type="ECO:0000256" key="6">
    <source>
        <dbReference type="ARBA" id="ARBA00073038"/>
    </source>
</evidence>
<dbReference type="EMBL" id="SRMA01025411">
    <property type="protein sequence ID" value="TRY94973.1"/>
    <property type="molecule type" value="Genomic_DNA"/>
</dbReference>
<dbReference type="SMART" id="SM01065">
    <property type="entry name" value="CBM_2"/>
    <property type="match status" value="1"/>
</dbReference>
<comment type="subcellular location">
    <subcellularLocation>
        <location evidence="2">Cell membrane</location>
        <location evidence="2">Sarcolemma</location>
        <location evidence="2">T-tubule</location>
    </subcellularLocation>
    <subcellularLocation>
        <location evidence="1">Endoplasmic reticulum membrane</location>
        <topology evidence="1">Single-pass type III membrane protein</topology>
    </subcellularLocation>
    <subcellularLocation>
        <location evidence="4">Preautophagosomal structure membrane</location>
        <topology evidence="4">Single-pass type III membrane protein</topology>
    </subcellularLocation>
</comment>
<protein>
    <recommendedName>
        <fullName evidence="6">Starch-binding domain-containing protein 1</fullName>
    </recommendedName>
    <alternativeName>
        <fullName evidence="7">Genethonin-1</fullName>
    </alternativeName>
    <alternativeName>
        <fullName evidence="8">Glycophagy cargo receptor stbd1</fullName>
    </alternativeName>
</protein>
<feature type="compositionally biased region" description="Basic and acidic residues" evidence="9">
    <location>
        <begin position="187"/>
        <end position="196"/>
    </location>
</feature>
<feature type="region of interest" description="Disordered" evidence="9">
    <location>
        <begin position="141"/>
        <end position="161"/>
    </location>
</feature>
<reference evidence="12 13" key="1">
    <citation type="journal article" date="2019" name="Sci. Data">
        <title>Hybrid genome assembly and annotation of Danionella translucida.</title>
        <authorList>
            <person name="Kadobianskyi M."/>
            <person name="Schulze L."/>
            <person name="Schuelke M."/>
            <person name="Judkewitz B."/>
        </authorList>
    </citation>
    <scope>NUCLEOTIDE SEQUENCE [LARGE SCALE GENOMIC DNA]</scope>
    <source>
        <strain evidence="12 13">Bolton</strain>
    </source>
</reference>
<evidence type="ECO:0000256" key="3">
    <source>
        <dbReference type="ARBA" id="ARBA00053886"/>
    </source>
</evidence>
<feature type="compositionally biased region" description="Basic and acidic residues" evidence="9">
    <location>
        <begin position="141"/>
        <end position="156"/>
    </location>
</feature>
<accession>A0A553QYD2</accession>
<feature type="region of interest" description="Disordered" evidence="9">
    <location>
        <begin position="356"/>
        <end position="376"/>
    </location>
</feature>
<dbReference type="GO" id="GO:0005789">
    <property type="term" value="C:endoplasmic reticulum membrane"/>
    <property type="evidence" value="ECO:0007669"/>
    <property type="project" value="UniProtKB-SubCell"/>
</dbReference>
<dbReference type="InterPro" id="IPR002044">
    <property type="entry name" value="CBM20"/>
</dbReference>